<reference evidence="4 5" key="1">
    <citation type="submission" date="2015-09" db="EMBL/GenBank/DDBJ databases">
        <authorList>
            <consortium name="Pathogen Informatics"/>
        </authorList>
    </citation>
    <scope>NUCLEOTIDE SEQUENCE [LARGE SCALE GENOMIC DNA]</scope>
    <source>
        <strain evidence="4 5">2789STDY5608850</strain>
    </source>
</reference>
<dbReference type="EC" id="3.5.1.28" evidence="4"/>
<keyword evidence="1" id="KW-0677">Repeat</keyword>
<dbReference type="SUPFAM" id="SSF55166">
    <property type="entry name" value="Hedgehog/DD-peptidase"/>
    <property type="match status" value="1"/>
</dbReference>
<keyword evidence="4" id="KW-0645">Protease</keyword>
<evidence type="ECO:0000256" key="2">
    <source>
        <dbReference type="PROSITE-ProRule" id="PRU00591"/>
    </source>
</evidence>
<dbReference type="RefSeq" id="WP_055660931.1">
    <property type="nucleotide sequence ID" value="NZ_CABIXC010000038.1"/>
</dbReference>
<dbReference type="Proteomes" id="UP000095651">
    <property type="component" value="Unassembled WGS sequence"/>
</dbReference>
<dbReference type="Gene3D" id="2.10.270.10">
    <property type="entry name" value="Cholin Binding"/>
    <property type="match status" value="1"/>
</dbReference>
<dbReference type="Pfam" id="PF19127">
    <property type="entry name" value="Choline_bind_3"/>
    <property type="match status" value="1"/>
</dbReference>
<dbReference type="Pfam" id="PF01473">
    <property type="entry name" value="Choline_bind_1"/>
    <property type="match status" value="2"/>
</dbReference>
<evidence type="ECO:0000259" key="3">
    <source>
        <dbReference type="Pfam" id="PF13539"/>
    </source>
</evidence>
<evidence type="ECO:0000256" key="1">
    <source>
        <dbReference type="ARBA" id="ARBA00022737"/>
    </source>
</evidence>
<gene>
    <name evidence="4" type="primary">lytA_22</name>
    <name evidence="4" type="ORF">ERS852407_06078</name>
</gene>
<sequence>MKDITLCHPRLQVLAANMVEECRKQGLAVKIGETLRTRAEQDALYAQGRTKPGSIVTNAPGSSYSSFHQWGTAFDIYRNDGQGAYNETGGFFEKAGAVGVSLGLIWGGNWKSIVDKPHFQLADWGSSTEEIKRLYKDPAEFMKTWVTVKAKTGWIEDVYGRWYRHDDGSYTKNDWEKIDGKWYWFNESGYAYRSQWVLSKEKWYYLGEDNAMVTGLQVVDNSAYFFDETGAMATGKITLETDEKGALRG</sequence>
<keyword evidence="4" id="KW-0378">Hydrolase</keyword>
<keyword evidence="4" id="KW-0121">Carboxypeptidase</keyword>
<protein>
    <submittedName>
        <fullName evidence="4">D-alanyl-D-alanine carboxypeptidase</fullName>
        <ecNumber evidence="4">3.5.1.28</ecNumber>
    </submittedName>
</protein>
<dbReference type="GO" id="GO:0004180">
    <property type="term" value="F:carboxypeptidase activity"/>
    <property type="evidence" value="ECO:0007669"/>
    <property type="project" value="UniProtKB-KW"/>
</dbReference>
<organism evidence="4 5">
    <name type="scientific">Hungatella hathewayi</name>
    <dbReference type="NCBI Taxonomy" id="154046"/>
    <lineage>
        <taxon>Bacteria</taxon>
        <taxon>Bacillati</taxon>
        <taxon>Bacillota</taxon>
        <taxon>Clostridia</taxon>
        <taxon>Lachnospirales</taxon>
        <taxon>Lachnospiraceae</taxon>
        <taxon>Hungatella</taxon>
    </lineage>
</organism>
<name>A0A174NPX0_9FIRM</name>
<evidence type="ECO:0000313" key="5">
    <source>
        <dbReference type="Proteomes" id="UP000095651"/>
    </source>
</evidence>
<dbReference type="GO" id="GO:0008745">
    <property type="term" value="F:N-acetylmuramoyl-L-alanine amidase activity"/>
    <property type="evidence" value="ECO:0007669"/>
    <property type="project" value="UniProtKB-EC"/>
</dbReference>
<evidence type="ECO:0000313" key="4">
    <source>
        <dbReference type="EMBL" id="CUP48708.1"/>
    </source>
</evidence>
<dbReference type="InterPro" id="IPR018337">
    <property type="entry name" value="Cell_wall/Cho-bd_repeat"/>
</dbReference>
<dbReference type="AlphaFoldDB" id="A0A174NPX0"/>
<dbReference type="Pfam" id="PF13539">
    <property type="entry name" value="Peptidase_M15_4"/>
    <property type="match status" value="1"/>
</dbReference>
<dbReference type="InterPro" id="IPR039561">
    <property type="entry name" value="Peptidase_M15C"/>
</dbReference>
<accession>A0A174NPX0</accession>
<proteinExistence type="predicted"/>
<feature type="repeat" description="Cell wall-binding" evidence="2">
    <location>
        <begin position="172"/>
        <end position="191"/>
    </location>
</feature>
<dbReference type="SUPFAM" id="SSF69360">
    <property type="entry name" value="Cell wall binding repeat"/>
    <property type="match status" value="1"/>
</dbReference>
<feature type="domain" description="Peptidase M15C" evidence="3">
    <location>
        <begin position="62"/>
        <end position="121"/>
    </location>
</feature>
<dbReference type="InterPro" id="IPR009045">
    <property type="entry name" value="Zn_M74/Hedgehog-like"/>
</dbReference>
<dbReference type="CDD" id="cd14845">
    <property type="entry name" value="L-Ala-D-Glu_peptidase_like"/>
    <property type="match status" value="1"/>
</dbReference>
<dbReference type="PROSITE" id="PS51170">
    <property type="entry name" value="CW"/>
    <property type="match status" value="1"/>
</dbReference>
<dbReference type="Gene3D" id="3.30.1380.10">
    <property type="match status" value="1"/>
</dbReference>
<dbReference type="EMBL" id="CYZE01000038">
    <property type="protein sequence ID" value="CUP48708.1"/>
    <property type="molecule type" value="Genomic_DNA"/>
</dbReference>